<protein>
    <submittedName>
        <fullName evidence="1">Uncharacterized protein</fullName>
    </submittedName>
</protein>
<organism evidence="1 2">
    <name type="scientific">Heterodermia speciosa</name>
    <dbReference type="NCBI Taxonomy" id="116794"/>
    <lineage>
        <taxon>Eukaryota</taxon>
        <taxon>Fungi</taxon>
        <taxon>Dikarya</taxon>
        <taxon>Ascomycota</taxon>
        <taxon>Pezizomycotina</taxon>
        <taxon>Lecanoromycetes</taxon>
        <taxon>OSLEUM clade</taxon>
        <taxon>Lecanoromycetidae</taxon>
        <taxon>Caliciales</taxon>
        <taxon>Physciaceae</taxon>
        <taxon>Heterodermia</taxon>
    </lineage>
</organism>
<dbReference type="AlphaFoldDB" id="A0A8H3GDL1"/>
<evidence type="ECO:0000313" key="1">
    <source>
        <dbReference type="EMBL" id="CAF9938263.1"/>
    </source>
</evidence>
<keyword evidence="2" id="KW-1185">Reference proteome</keyword>
<reference evidence="1" key="1">
    <citation type="submission" date="2021-03" db="EMBL/GenBank/DDBJ databases">
        <authorList>
            <person name="Tagirdzhanova G."/>
        </authorList>
    </citation>
    <scope>NUCLEOTIDE SEQUENCE</scope>
</reference>
<name>A0A8H3GDL1_9LECA</name>
<dbReference type="Proteomes" id="UP000664521">
    <property type="component" value="Unassembled WGS sequence"/>
</dbReference>
<dbReference type="EMBL" id="CAJPDS010000111">
    <property type="protein sequence ID" value="CAF9938263.1"/>
    <property type="molecule type" value="Genomic_DNA"/>
</dbReference>
<accession>A0A8H3GDL1</accession>
<gene>
    <name evidence="1" type="ORF">HETSPECPRED_001009</name>
</gene>
<sequence>MALNGLVSRDIVGNVKTFTLHGEWKDYGVEECAKVGRVPDNDMMLSSLIRVALEKMTALQSFSWDLNTKLLPTVWQGLANSKVTKLKIRFPPTRNPKPVALAPPLPSLVSLTIYDIDPLCYVDDFSVLLLESKKLRELNMIWSPRMKDVREPSISWPTYFGRIAGNPYRMNLQKIGIKNLYSPCDGGCGQVFDPSMVREITIINSIGGSLDDNLSSAFLDPSWGRGDSYGLVGLKMFRSDTLSRSQCGLLGSIKGLERVYLIDTQMSYQERLNGIDSPISSNGTSSTGCSNMDLKDGYIDALTKHHGDTLRHLLLPPQWRLNTDDIALIVRRCPSLEQLGIGAEYEEFNNLRLLVPFLPKLRALRLLVSPDDRTFANKMKQLDAEGLHEEKIAAEPTLKDSRFLIYMGLGDIIFKLDSHKSDSSVERGRKVQRVSSDDVKHVEIWALDSADI</sequence>
<proteinExistence type="predicted"/>
<evidence type="ECO:0000313" key="2">
    <source>
        <dbReference type="Proteomes" id="UP000664521"/>
    </source>
</evidence>
<comment type="caution">
    <text evidence="1">The sequence shown here is derived from an EMBL/GenBank/DDBJ whole genome shotgun (WGS) entry which is preliminary data.</text>
</comment>
<dbReference type="OrthoDB" id="5311681at2759"/>